<dbReference type="InterPro" id="IPR012259">
    <property type="entry name" value="DHFR"/>
</dbReference>
<keyword evidence="4" id="KW-0521">NADP</keyword>
<gene>
    <name evidence="8" type="ORF">SARC_00497</name>
</gene>
<dbReference type="Gene3D" id="3.40.430.10">
    <property type="entry name" value="Dihydrofolate Reductase, subunit A"/>
    <property type="match status" value="1"/>
</dbReference>
<evidence type="ECO:0000256" key="6">
    <source>
        <dbReference type="RuleBase" id="RU004474"/>
    </source>
</evidence>
<evidence type="ECO:0000256" key="4">
    <source>
        <dbReference type="ARBA" id="ARBA00022857"/>
    </source>
</evidence>
<dbReference type="GO" id="GO:0005739">
    <property type="term" value="C:mitochondrion"/>
    <property type="evidence" value="ECO:0007669"/>
    <property type="project" value="TreeGrafter"/>
</dbReference>
<dbReference type="UniPathway" id="UPA00077">
    <property type="reaction ID" value="UER00158"/>
</dbReference>
<name>A0A0L0GEF3_9EUKA</name>
<dbReference type="EMBL" id="KQ241611">
    <property type="protein sequence ID" value="KNC87407.1"/>
    <property type="molecule type" value="Genomic_DNA"/>
</dbReference>
<dbReference type="OrthoDB" id="4664297at2759"/>
<keyword evidence="9" id="KW-1185">Reference proteome</keyword>
<evidence type="ECO:0000256" key="3">
    <source>
        <dbReference type="ARBA" id="ARBA00022563"/>
    </source>
</evidence>
<comment type="similarity">
    <text evidence="6">Belongs to the dihydrofolate reductase family.</text>
</comment>
<dbReference type="PROSITE" id="PS00075">
    <property type="entry name" value="DHFR_1"/>
    <property type="match status" value="1"/>
</dbReference>
<dbReference type="eggNOG" id="KOG1324">
    <property type="taxonomic scope" value="Eukaryota"/>
</dbReference>
<dbReference type="Pfam" id="PF00186">
    <property type="entry name" value="DHFR_1"/>
    <property type="match status" value="1"/>
</dbReference>
<dbReference type="GO" id="GO:0004146">
    <property type="term" value="F:dihydrofolate reductase activity"/>
    <property type="evidence" value="ECO:0007669"/>
    <property type="project" value="UniProtKB-EC"/>
</dbReference>
<dbReference type="PRINTS" id="PR00070">
    <property type="entry name" value="DHFR"/>
</dbReference>
<dbReference type="AlphaFoldDB" id="A0A0L0GEF3"/>
<dbReference type="CDD" id="cd00209">
    <property type="entry name" value="DHFR"/>
    <property type="match status" value="1"/>
</dbReference>
<dbReference type="InterPro" id="IPR024072">
    <property type="entry name" value="DHFR-like_dom_sf"/>
</dbReference>
<evidence type="ECO:0000259" key="7">
    <source>
        <dbReference type="PROSITE" id="PS51330"/>
    </source>
</evidence>
<dbReference type="InterPro" id="IPR001796">
    <property type="entry name" value="DHFR_dom"/>
</dbReference>
<dbReference type="GeneID" id="25901001"/>
<accession>A0A0L0GEF3</accession>
<dbReference type="GO" id="GO:0046654">
    <property type="term" value="P:tetrahydrofolate biosynthetic process"/>
    <property type="evidence" value="ECO:0007669"/>
    <property type="project" value="UniProtKB-UniPathway"/>
</dbReference>
<sequence length="187" mass="20709">MATGLKKISLIVAATAKDGGIGVKGNLPWRLRGDMAFFKKTTTTAPEGMRNAVIMGRKTWESIPSKFKPLADRLNIIVSSTMRTDDLPSGVLLGRSLEHSIELAMQANTNGCNDIDRIFLIGGSTLYNSALQTPSIIDKIHFTRVYGAFECDVFFADPESDHRFDLVSKSEMQTEKGCEYEFCEYTP</sequence>
<organism evidence="8 9">
    <name type="scientific">Sphaeroforma arctica JP610</name>
    <dbReference type="NCBI Taxonomy" id="667725"/>
    <lineage>
        <taxon>Eukaryota</taxon>
        <taxon>Ichthyosporea</taxon>
        <taxon>Ichthyophonida</taxon>
        <taxon>Sphaeroforma</taxon>
    </lineage>
</organism>
<keyword evidence="3" id="KW-0554">One-carbon metabolism</keyword>
<evidence type="ECO:0000256" key="2">
    <source>
        <dbReference type="ARBA" id="ARBA00012856"/>
    </source>
</evidence>
<dbReference type="RefSeq" id="XP_014161309.1">
    <property type="nucleotide sequence ID" value="XM_014305834.1"/>
</dbReference>
<dbReference type="PANTHER" id="PTHR48069:SF3">
    <property type="entry name" value="DIHYDROFOLATE REDUCTASE"/>
    <property type="match status" value="1"/>
</dbReference>
<dbReference type="EC" id="1.5.1.3" evidence="2"/>
<dbReference type="GO" id="GO:0050661">
    <property type="term" value="F:NADP binding"/>
    <property type="evidence" value="ECO:0007669"/>
    <property type="project" value="InterPro"/>
</dbReference>
<dbReference type="STRING" id="667725.A0A0L0GEF3"/>
<dbReference type="GO" id="GO:0046452">
    <property type="term" value="P:dihydrofolate metabolic process"/>
    <property type="evidence" value="ECO:0007669"/>
    <property type="project" value="TreeGrafter"/>
</dbReference>
<comment type="pathway">
    <text evidence="1">Cofactor biosynthesis; tetrahydrofolate biosynthesis; 5,6,7,8-tetrahydrofolate from 7,8-dihydrofolate: step 1/1.</text>
</comment>
<evidence type="ECO:0000256" key="1">
    <source>
        <dbReference type="ARBA" id="ARBA00004903"/>
    </source>
</evidence>
<dbReference type="Proteomes" id="UP000054560">
    <property type="component" value="Unassembled WGS sequence"/>
</dbReference>
<dbReference type="GO" id="GO:0046655">
    <property type="term" value="P:folic acid metabolic process"/>
    <property type="evidence" value="ECO:0007669"/>
    <property type="project" value="TreeGrafter"/>
</dbReference>
<evidence type="ECO:0000256" key="5">
    <source>
        <dbReference type="ARBA" id="ARBA00023002"/>
    </source>
</evidence>
<dbReference type="PROSITE" id="PS51330">
    <property type="entry name" value="DHFR_2"/>
    <property type="match status" value="1"/>
</dbReference>
<dbReference type="GO" id="GO:0006730">
    <property type="term" value="P:one-carbon metabolic process"/>
    <property type="evidence" value="ECO:0007669"/>
    <property type="project" value="UniProtKB-KW"/>
</dbReference>
<evidence type="ECO:0000313" key="8">
    <source>
        <dbReference type="EMBL" id="KNC87407.1"/>
    </source>
</evidence>
<protein>
    <recommendedName>
        <fullName evidence="2">dihydrofolate reductase</fullName>
        <ecNumber evidence="2">1.5.1.3</ecNumber>
    </recommendedName>
</protein>
<dbReference type="PANTHER" id="PTHR48069">
    <property type="entry name" value="DIHYDROFOLATE REDUCTASE"/>
    <property type="match status" value="1"/>
</dbReference>
<reference evidence="8 9" key="1">
    <citation type="submission" date="2011-02" db="EMBL/GenBank/DDBJ databases">
        <title>The Genome Sequence of Sphaeroforma arctica JP610.</title>
        <authorList>
            <consortium name="The Broad Institute Genome Sequencing Platform"/>
            <person name="Russ C."/>
            <person name="Cuomo C."/>
            <person name="Young S.K."/>
            <person name="Zeng Q."/>
            <person name="Gargeya S."/>
            <person name="Alvarado L."/>
            <person name="Berlin A."/>
            <person name="Chapman S.B."/>
            <person name="Chen Z."/>
            <person name="Freedman E."/>
            <person name="Gellesch M."/>
            <person name="Goldberg J."/>
            <person name="Griggs A."/>
            <person name="Gujja S."/>
            <person name="Heilman E."/>
            <person name="Heiman D."/>
            <person name="Howarth C."/>
            <person name="Mehta T."/>
            <person name="Neiman D."/>
            <person name="Pearson M."/>
            <person name="Roberts A."/>
            <person name="Saif S."/>
            <person name="Shea T."/>
            <person name="Shenoy N."/>
            <person name="Sisk P."/>
            <person name="Stolte C."/>
            <person name="Sykes S."/>
            <person name="White J."/>
            <person name="Yandava C."/>
            <person name="Burger G."/>
            <person name="Gray M.W."/>
            <person name="Holland P.W.H."/>
            <person name="King N."/>
            <person name="Lang F.B.F."/>
            <person name="Roger A.J."/>
            <person name="Ruiz-Trillo I."/>
            <person name="Haas B."/>
            <person name="Nusbaum C."/>
            <person name="Birren B."/>
        </authorList>
    </citation>
    <scope>NUCLEOTIDE SEQUENCE [LARGE SCALE GENOMIC DNA]</scope>
    <source>
        <strain evidence="8 9">JP610</strain>
    </source>
</reference>
<dbReference type="InterPro" id="IPR017925">
    <property type="entry name" value="DHFR_CS"/>
</dbReference>
<keyword evidence="5" id="KW-0560">Oxidoreductase</keyword>
<feature type="domain" description="DHFR" evidence="7">
    <location>
        <begin position="7"/>
        <end position="187"/>
    </location>
</feature>
<proteinExistence type="inferred from homology"/>
<dbReference type="SUPFAM" id="SSF53597">
    <property type="entry name" value="Dihydrofolate reductase-like"/>
    <property type="match status" value="1"/>
</dbReference>
<evidence type="ECO:0000313" key="9">
    <source>
        <dbReference type="Proteomes" id="UP000054560"/>
    </source>
</evidence>